<keyword evidence="4 5" id="KW-0472">Membrane</keyword>
<dbReference type="InterPro" id="IPR012340">
    <property type="entry name" value="NA-bd_OB-fold"/>
</dbReference>
<dbReference type="PANTHER" id="PTHR33507">
    <property type="entry name" value="INNER MEMBRANE PROTEIN YBBJ"/>
    <property type="match status" value="1"/>
</dbReference>
<dbReference type="EMBL" id="CP039690">
    <property type="protein sequence ID" value="QCI64640.1"/>
    <property type="molecule type" value="Genomic_DNA"/>
</dbReference>
<dbReference type="InterPro" id="IPR052165">
    <property type="entry name" value="Membrane_assoc_protease"/>
</dbReference>
<feature type="transmembrane region" description="Helical" evidence="5">
    <location>
        <begin position="31"/>
        <end position="51"/>
    </location>
</feature>
<dbReference type="GO" id="GO:0005886">
    <property type="term" value="C:plasma membrane"/>
    <property type="evidence" value="ECO:0007669"/>
    <property type="project" value="TreeGrafter"/>
</dbReference>
<dbReference type="Proteomes" id="UP000298781">
    <property type="component" value="Chromosome"/>
</dbReference>
<feature type="transmembrane region" description="Helical" evidence="5">
    <location>
        <begin position="6"/>
        <end position="24"/>
    </location>
</feature>
<dbReference type="OrthoDB" id="9810336at2"/>
<dbReference type="KEGG" id="pstg:E8M01_10625"/>
<evidence type="ECO:0000256" key="1">
    <source>
        <dbReference type="ARBA" id="ARBA00004141"/>
    </source>
</evidence>
<evidence type="ECO:0000313" key="8">
    <source>
        <dbReference type="Proteomes" id="UP000298781"/>
    </source>
</evidence>
<evidence type="ECO:0000256" key="3">
    <source>
        <dbReference type="ARBA" id="ARBA00022989"/>
    </source>
</evidence>
<evidence type="ECO:0000313" key="7">
    <source>
        <dbReference type="EMBL" id="QCI64640.1"/>
    </source>
</evidence>
<reference evidence="7 8" key="1">
    <citation type="submission" date="2019-04" db="EMBL/GenBank/DDBJ databases">
        <title>Phreatobacter aquaticus sp. nov.</title>
        <authorList>
            <person name="Choi A."/>
        </authorList>
    </citation>
    <scope>NUCLEOTIDE SEQUENCE [LARGE SCALE GENOMIC DNA]</scope>
    <source>
        <strain evidence="7 8">KCTC 52518</strain>
    </source>
</reference>
<keyword evidence="8" id="KW-1185">Reference proteome</keyword>
<keyword evidence="3 5" id="KW-1133">Transmembrane helix</keyword>
<accession>A0A4D7B3L1</accession>
<proteinExistence type="predicted"/>
<dbReference type="AlphaFoldDB" id="A0A4D7B3L1"/>
<feature type="domain" description="NfeD-like C-terminal" evidence="6">
    <location>
        <begin position="97"/>
        <end position="149"/>
    </location>
</feature>
<gene>
    <name evidence="7" type="ORF">E8M01_10625</name>
</gene>
<keyword evidence="2 5" id="KW-0812">Transmembrane</keyword>
<organism evidence="7 8">
    <name type="scientific">Phreatobacter stygius</name>
    <dbReference type="NCBI Taxonomy" id="1940610"/>
    <lineage>
        <taxon>Bacteria</taxon>
        <taxon>Pseudomonadati</taxon>
        <taxon>Pseudomonadota</taxon>
        <taxon>Alphaproteobacteria</taxon>
        <taxon>Hyphomicrobiales</taxon>
        <taxon>Phreatobacteraceae</taxon>
        <taxon>Phreatobacter</taxon>
    </lineage>
</organism>
<dbReference type="Pfam" id="PF01957">
    <property type="entry name" value="NfeD"/>
    <property type="match status" value="1"/>
</dbReference>
<dbReference type="InterPro" id="IPR002810">
    <property type="entry name" value="NfeD-like_C"/>
</dbReference>
<sequence length="150" mass="15993">MIINGFASLGAWGWIAFAAVLLVAEIVVPGYFLIWLGAAAAITGVIFLLLPDASWQVQAGVFAALALASVVAWFRFAWSRNSDASDQPHLNERSGTIVGQEFVIDEPIQAGRGRVRIADTVWAVTGPDCASGTRVRVKRIDGTTLVVEPA</sequence>
<dbReference type="PANTHER" id="PTHR33507:SF3">
    <property type="entry name" value="INNER MEMBRANE PROTEIN YBBJ"/>
    <property type="match status" value="1"/>
</dbReference>
<evidence type="ECO:0000256" key="5">
    <source>
        <dbReference type="SAM" id="Phobius"/>
    </source>
</evidence>
<name>A0A4D7B3L1_9HYPH</name>
<evidence type="ECO:0000256" key="2">
    <source>
        <dbReference type="ARBA" id="ARBA00022692"/>
    </source>
</evidence>
<dbReference type="Gene3D" id="2.40.50.140">
    <property type="entry name" value="Nucleic acid-binding proteins"/>
    <property type="match status" value="1"/>
</dbReference>
<protein>
    <submittedName>
        <fullName evidence="7">NfeD family protein</fullName>
    </submittedName>
</protein>
<dbReference type="RefSeq" id="WP_136960092.1">
    <property type="nucleotide sequence ID" value="NZ_CP039690.1"/>
</dbReference>
<comment type="subcellular location">
    <subcellularLocation>
        <location evidence="1">Membrane</location>
        <topology evidence="1">Multi-pass membrane protein</topology>
    </subcellularLocation>
</comment>
<evidence type="ECO:0000256" key="4">
    <source>
        <dbReference type="ARBA" id="ARBA00023136"/>
    </source>
</evidence>
<feature type="transmembrane region" description="Helical" evidence="5">
    <location>
        <begin position="57"/>
        <end position="78"/>
    </location>
</feature>
<evidence type="ECO:0000259" key="6">
    <source>
        <dbReference type="Pfam" id="PF01957"/>
    </source>
</evidence>